<dbReference type="PANTHER" id="PTHR10291:SF0">
    <property type="entry name" value="DEHYDRODOLICHYL DIPHOSPHATE SYNTHASE 2"/>
    <property type="match status" value="1"/>
</dbReference>
<dbReference type="GO" id="GO:0008834">
    <property type="term" value="F:ditrans,polycis-undecaprenyl-diphosphate synthase [(2E,6E)-farnesyl-diphosphate specific] activity"/>
    <property type="evidence" value="ECO:0007669"/>
    <property type="project" value="TreeGrafter"/>
</dbReference>
<dbReference type="InterPro" id="IPR018520">
    <property type="entry name" value="UPP_synth-like_CS"/>
</dbReference>
<comment type="function">
    <text evidence="2">Catalyzes the condensation of isopentenyl diphosphate (IPP) with allylic pyrophosphates generating different type of terpenoids.</text>
</comment>
<dbReference type="KEGG" id="dvn:HQ394_16800"/>
<sequence length="244" mass="27414">MEAQPLQRASPPPPVHVAIIMDGNGRWAKARGLPRTAGHKRGAEAVKRAVESAGKLGIRYLTLFSFSSENWRRPLAEVTDLMTLLRYYLRNEVHFLHEHGIRFRSIGDRARLDADIVAQIERTESATAAHDRLTLTIALNYGARAELTTAARRIACEAAAGRIDPQQIDEAQFAAHLYTADIPDPDLLIRTSGEKRISNFLLWQLAYAELIFVDTLWPDFSNQDLQDAVGEFHRRERRYGATGG</sequence>
<dbReference type="FunFam" id="3.40.1180.10:FF:000001">
    <property type="entry name" value="(2E,6E)-farnesyl-diphosphate-specific ditrans,polycis-undecaprenyl-diphosphate synthase"/>
    <property type="match status" value="1"/>
</dbReference>
<feature type="binding site" evidence="2">
    <location>
        <position position="39"/>
    </location>
    <ligand>
        <name>substrate</name>
    </ligand>
</feature>
<dbReference type="GO" id="GO:0000287">
    <property type="term" value="F:magnesium ion binding"/>
    <property type="evidence" value="ECO:0007669"/>
    <property type="project" value="UniProtKB-UniRule"/>
</dbReference>
<dbReference type="CDD" id="cd00475">
    <property type="entry name" value="Cis_IPPS"/>
    <property type="match status" value="1"/>
</dbReference>
<dbReference type="RefSeq" id="WP_190261154.1">
    <property type="nucleotide sequence ID" value="NZ_CP053923.1"/>
</dbReference>
<feature type="active site" description="Proton acceptor" evidence="2">
    <location>
        <position position="70"/>
    </location>
</feature>
<keyword evidence="4" id="KW-1185">Reference proteome</keyword>
<name>A0A7H1N4P4_9PROT</name>
<evidence type="ECO:0000313" key="3">
    <source>
        <dbReference type="EMBL" id="QNT70680.1"/>
    </source>
</evidence>
<feature type="binding site" evidence="2">
    <location>
        <position position="27"/>
    </location>
    <ligand>
        <name>substrate</name>
    </ligand>
</feature>
<protein>
    <recommendedName>
        <fullName evidence="2">Isoprenyl transferase</fullName>
        <ecNumber evidence="2">2.5.1.-</ecNumber>
    </recommendedName>
</protein>
<accession>A0A7H1N4P4</accession>
<dbReference type="GO" id="GO:0005829">
    <property type="term" value="C:cytosol"/>
    <property type="evidence" value="ECO:0007669"/>
    <property type="project" value="TreeGrafter"/>
</dbReference>
<evidence type="ECO:0000256" key="2">
    <source>
        <dbReference type="HAMAP-Rule" id="MF_01139"/>
    </source>
</evidence>
<feature type="binding site" evidence="2">
    <location>
        <begin position="23"/>
        <end position="26"/>
    </location>
    <ligand>
        <name>substrate</name>
    </ligand>
</feature>
<feature type="binding site" evidence="2">
    <location>
        <position position="190"/>
    </location>
    <ligand>
        <name>substrate</name>
    </ligand>
</feature>
<gene>
    <name evidence="3" type="ORF">HQ394_16800</name>
</gene>
<feature type="binding site" evidence="2">
    <location>
        <position position="22"/>
    </location>
    <ligand>
        <name>Mg(2+)</name>
        <dbReference type="ChEBI" id="CHEBI:18420"/>
    </ligand>
</feature>
<feature type="binding site" evidence="2">
    <location>
        <position position="209"/>
    </location>
    <ligand>
        <name>Mg(2+)</name>
        <dbReference type="ChEBI" id="CHEBI:18420"/>
    </ligand>
</feature>
<reference evidence="3 4" key="1">
    <citation type="submission" date="2020-05" db="EMBL/GenBank/DDBJ databases">
        <title>Complete closed genome sequence of Defluviicoccus vanus.</title>
        <authorList>
            <person name="Bessarab I."/>
            <person name="Arumugam K."/>
            <person name="Maszenan A.M."/>
            <person name="Seviour R.J."/>
            <person name="Williams R.B."/>
        </authorList>
    </citation>
    <scope>NUCLEOTIDE SEQUENCE [LARGE SCALE GENOMIC DNA]</scope>
    <source>
        <strain evidence="3 4">Ben 114</strain>
    </source>
</reference>
<comment type="subunit">
    <text evidence="2">Homodimer.</text>
</comment>
<dbReference type="HAMAP" id="MF_01139">
    <property type="entry name" value="ISPT"/>
    <property type="match status" value="1"/>
</dbReference>
<dbReference type="InterPro" id="IPR036424">
    <property type="entry name" value="UPP_synth-like_sf"/>
</dbReference>
<keyword evidence="1 2" id="KW-0808">Transferase</keyword>
<feature type="binding site" evidence="2">
    <location>
        <position position="35"/>
    </location>
    <ligand>
        <name>substrate</name>
    </ligand>
</feature>
<comment type="similarity">
    <text evidence="2">Belongs to the UPP synthase family.</text>
</comment>
<dbReference type="PANTHER" id="PTHR10291">
    <property type="entry name" value="DEHYDRODOLICHYL DIPHOSPHATE SYNTHASE FAMILY MEMBER"/>
    <property type="match status" value="1"/>
</dbReference>
<dbReference type="NCBIfam" id="NF011405">
    <property type="entry name" value="PRK14830.1"/>
    <property type="match status" value="1"/>
</dbReference>
<feature type="active site" evidence="2">
    <location>
        <position position="22"/>
    </location>
</feature>
<dbReference type="PROSITE" id="PS01066">
    <property type="entry name" value="UPP_SYNTHASE"/>
    <property type="match status" value="1"/>
</dbReference>
<dbReference type="NCBIfam" id="TIGR00055">
    <property type="entry name" value="uppS"/>
    <property type="match status" value="1"/>
</dbReference>
<feature type="binding site" evidence="2">
    <location>
        <position position="71"/>
    </location>
    <ligand>
        <name>substrate</name>
    </ligand>
</feature>
<dbReference type="EC" id="2.5.1.-" evidence="2"/>
<dbReference type="InterPro" id="IPR001441">
    <property type="entry name" value="UPP_synth-like"/>
</dbReference>
<feature type="binding site" evidence="2">
    <location>
        <begin position="67"/>
        <end position="69"/>
    </location>
    <ligand>
        <name>substrate</name>
    </ligand>
</feature>
<dbReference type="Gene3D" id="3.40.1180.10">
    <property type="entry name" value="Decaprenyl diphosphate synthase-like"/>
    <property type="match status" value="1"/>
</dbReference>
<keyword evidence="2" id="KW-0479">Metal-binding</keyword>
<feature type="binding site" evidence="2">
    <location>
        <begin position="196"/>
        <end position="198"/>
    </location>
    <ligand>
        <name>substrate</name>
    </ligand>
</feature>
<evidence type="ECO:0000256" key="1">
    <source>
        <dbReference type="ARBA" id="ARBA00022679"/>
    </source>
</evidence>
<dbReference type="Proteomes" id="UP000516369">
    <property type="component" value="Chromosome"/>
</dbReference>
<feature type="binding site" evidence="2">
    <location>
        <position position="73"/>
    </location>
    <ligand>
        <name>substrate</name>
    </ligand>
</feature>
<proteinExistence type="inferred from homology"/>
<dbReference type="GO" id="GO:0016094">
    <property type="term" value="P:polyprenol biosynthetic process"/>
    <property type="evidence" value="ECO:0007669"/>
    <property type="project" value="TreeGrafter"/>
</dbReference>
<keyword evidence="2" id="KW-0460">Magnesium</keyword>
<dbReference type="AlphaFoldDB" id="A0A7H1N4P4"/>
<evidence type="ECO:0000313" key="4">
    <source>
        <dbReference type="Proteomes" id="UP000516369"/>
    </source>
</evidence>
<dbReference type="NCBIfam" id="NF011408">
    <property type="entry name" value="PRK14834.1"/>
    <property type="match status" value="1"/>
</dbReference>
<comment type="cofactor">
    <cofactor evidence="2">
        <name>Mg(2+)</name>
        <dbReference type="ChEBI" id="CHEBI:18420"/>
    </cofactor>
    <text evidence="2">Binds 2 magnesium ions per subunit.</text>
</comment>
<dbReference type="EMBL" id="CP053923">
    <property type="protein sequence ID" value="QNT70680.1"/>
    <property type="molecule type" value="Genomic_DNA"/>
</dbReference>
<organism evidence="3 4">
    <name type="scientific">Defluviicoccus vanus</name>
    <dbReference type="NCBI Taxonomy" id="111831"/>
    <lineage>
        <taxon>Bacteria</taxon>
        <taxon>Pseudomonadati</taxon>
        <taxon>Pseudomonadota</taxon>
        <taxon>Alphaproteobacteria</taxon>
        <taxon>Rhodospirillales</taxon>
        <taxon>Rhodospirillaceae</taxon>
        <taxon>Defluviicoccus</taxon>
    </lineage>
</organism>
<dbReference type="Pfam" id="PF01255">
    <property type="entry name" value="Prenyltransf"/>
    <property type="match status" value="1"/>
</dbReference>
<dbReference type="SUPFAM" id="SSF64005">
    <property type="entry name" value="Undecaprenyl diphosphate synthase"/>
    <property type="match status" value="1"/>
</dbReference>